<comment type="caution">
    <text evidence="2">The sequence shown here is derived from an EMBL/GenBank/DDBJ whole genome shotgun (WGS) entry which is preliminary data.</text>
</comment>
<keyword evidence="1" id="KW-0472">Membrane</keyword>
<keyword evidence="1" id="KW-0812">Transmembrane</keyword>
<feature type="transmembrane region" description="Helical" evidence="1">
    <location>
        <begin position="156"/>
        <end position="176"/>
    </location>
</feature>
<gene>
    <name evidence="2" type="ORF">ACFP5Y_15035</name>
</gene>
<feature type="transmembrane region" description="Helical" evidence="1">
    <location>
        <begin position="61"/>
        <end position="80"/>
    </location>
</feature>
<accession>A0ABW1S548</accession>
<feature type="transmembrane region" description="Helical" evidence="1">
    <location>
        <begin position="271"/>
        <end position="290"/>
    </location>
</feature>
<organism evidence="2 3">
    <name type="scientific">Lactiplantibacillus daowaiensis</name>
    <dbReference type="NCBI Taxonomy" id="2559918"/>
    <lineage>
        <taxon>Bacteria</taxon>
        <taxon>Bacillati</taxon>
        <taxon>Bacillota</taxon>
        <taxon>Bacilli</taxon>
        <taxon>Lactobacillales</taxon>
        <taxon>Lactobacillaceae</taxon>
        <taxon>Lactiplantibacillus</taxon>
    </lineage>
</organism>
<sequence>MTFFMTRSTRDYLIGFGFVLLMVGLATWQQDYEIILPEIGALTAGTWIYRKSAWINRPIKIFLAPAGTAVIGFLVNRLSLSYPIKIWLTLGLILGLLTVLQSTLAPAFATGLLPIIVNATHWVFIVAIIGFTLALMVGVYLQGAYQQASPGPKLQWQPMLGFIVAVTLWIGIVWFIGKPQMAGIPPVLVVFFEVSQLPVYRGKMAVKHIVALSGAATIGVISYALLGSWLLATLISLPLIWLGLRLLKIALPAAYAFPLLALVLPTNMFQALPLTATLAACFFIGAVYCYKQLYQRLRTPVED</sequence>
<dbReference type="RefSeq" id="WP_223876576.1">
    <property type="nucleotide sequence ID" value="NZ_BJDJ01000001.1"/>
</dbReference>
<feature type="transmembrane region" description="Helical" evidence="1">
    <location>
        <begin position="12"/>
        <end position="28"/>
    </location>
</feature>
<dbReference type="EMBL" id="JBHSSC010000045">
    <property type="protein sequence ID" value="MFC6182552.1"/>
    <property type="molecule type" value="Genomic_DNA"/>
</dbReference>
<name>A0ABW1S548_9LACO</name>
<reference evidence="3" key="1">
    <citation type="journal article" date="2019" name="Int. J. Syst. Evol. Microbiol.">
        <title>The Global Catalogue of Microorganisms (GCM) 10K type strain sequencing project: providing services to taxonomists for standard genome sequencing and annotation.</title>
        <authorList>
            <consortium name="The Broad Institute Genomics Platform"/>
            <consortium name="The Broad Institute Genome Sequencing Center for Infectious Disease"/>
            <person name="Wu L."/>
            <person name="Ma J."/>
        </authorList>
    </citation>
    <scope>NUCLEOTIDE SEQUENCE [LARGE SCALE GENOMIC DNA]</scope>
    <source>
        <strain evidence="3">CCM 8933</strain>
    </source>
</reference>
<evidence type="ECO:0000313" key="2">
    <source>
        <dbReference type="EMBL" id="MFC6182552.1"/>
    </source>
</evidence>
<feature type="transmembrane region" description="Helical" evidence="1">
    <location>
        <begin position="249"/>
        <end position="265"/>
    </location>
</feature>
<feature type="transmembrane region" description="Helical" evidence="1">
    <location>
        <begin position="121"/>
        <end position="141"/>
    </location>
</feature>
<feature type="transmembrane region" description="Helical" evidence="1">
    <location>
        <begin position="86"/>
        <end position="109"/>
    </location>
</feature>
<evidence type="ECO:0008006" key="4">
    <source>
        <dbReference type="Google" id="ProtNLM"/>
    </source>
</evidence>
<protein>
    <recommendedName>
        <fullName evidence="4">Integral membrane protein</fullName>
    </recommendedName>
</protein>
<keyword evidence="1" id="KW-1133">Transmembrane helix</keyword>
<evidence type="ECO:0000313" key="3">
    <source>
        <dbReference type="Proteomes" id="UP001596282"/>
    </source>
</evidence>
<keyword evidence="3" id="KW-1185">Reference proteome</keyword>
<evidence type="ECO:0000256" key="1">
    <source>
        <dbReference type="SAM" id="Phobius"/>
    </source>
</evidence>
<dbReference type="Proteomes" id="UP001596282">
    <property type="component" value="Unassembled WGS sequence"/>
</dbReference>
<proteinExistence type="predicted"/>